<gene>
    <name evidence="2" type="ORF">BU23DRAFT_142362</name>
</gene>
<reference evidence="2" key="1">
    <citation type="journal article" date="2020" name="Stud. Mycol.">
        <title>101 Dothideomycetes genomes: a test case for predicting lifestyles and emergence of pathogens.</title>
        <authorList>
            <person name="Haridas S."/>
            <person name="Albert R."/>
            <person name="Binder M."/>
            <person name="Bloem J."/>
            <person name="Labutti K."/>
            <person name="Salamov A."/>
            <person name="Andreopoulos B."/>
            <person name="Baker S."/>
            <person name="Barry K."/>
            <person name="Bills G."/>
            <person name="Bluhm B."/>
            <person name="Cannon C."/>
            <person name="Castanera R."/>
            <person name="Culley D."/>
            <person name="Daum C."/>
            <person name="Ezra D."/>
            <person name="Gonzalez J."/>
            <person name="Henrissat B."/>
            <person name="Kuo A."/>
            <person name="Liang C."/>
            <person name="Lipzen A."/>
            <person name="Lutzoni F."/>
            <person name="Magnuson J."/>
            <person name="Mondo S."/>
            <person name="Nolan M."/>
            <person name="Ohm R."/>
            <person name="Pangilinan J."/>
            <person name="Park H.-J."/>
            <person name="Ramirez L."/>
            <person name="Alfaro M."/>
            <person name="Sun H."/>
            <person name="Tritt A."/>
            <person name="Yoshinaga Y."/>
            <person name="Zwiers L.-H."/>
            <person name="Turgeon B."/>
            <person name="Goodwin S."/>
            <person name="Spatafora J."/>
            <person name="Crous P."/>
            <person name="Grigoriev I."/>
        </authorList>
    </citation>
    <scope>NUCLEOTIDE SEQUENCE</scope>
    <source>
        <strain evidence="2">CBS 107.79</strain>
    </source>
</reference>
<proteinExistence type="predicted"/>
<feature type="compositionally biased region" description="Polar residues" evidence="1">
    <location>
        <begin position="1"/>
        <end position="23"/>
    </location>
</feature>
<evidence type="ECO:0000313" key="3">
    <source>
        <dbReference type="Proteomes" id="UP000800036"/>
    </source>
</evidence>
<feature type="region of interest" description="Disordered" evidence="1">
    <location>
        <begin position="1"/>
        <end position="27"/>
    </location>
</feature>
<protein>
    <submittedName>
        <fullName evidence="2">Uncharacterized protein</fullName>
    </submittedName>
</protein>
<evidence type="ECO:0000313" key="2">
    <source>
        <dbReference type="EMBL" id="KAF1973059.1"/>
    </source>
</evidence>
<organism evidence="2 3">
    <name type="scientific">Bimuria novae-zelandiae CBS 107.79</name>
    <dbReference type="NCBI Taxonomy" id="1447943"/>
    <lineage>
        <taxon>Eukaryota</taxon>
        <taxon>Fungi</taxon>
        <taxon>Dikarya</taxon>
        <taxon>Ascomycota</taxon>
        <taxon>Pezizomycotina</taxon>
        <taxon>Dothideomycetes</taxon>
        <taxon>Pleosporomycetidae</taxon>
        <taxon>Pleosporales</taxon>
        <taxon>Massarineae</taxon>
        <taxon>Didymosphaeriaceae</taxon>
        <taxon>Bimuria</taxon>
    </lineage>
</organism>
<evidence type="ECO:0000256" key="1">
    <source>
        <dbReference type="SAM" id="MobiDB-lite"/>
    </source>
</evidence>
<name>A0A6A5V9T1_9PLEO</name>
<dbReference type="Proteomes" id="UP000800036">
    <property type="component" value="Unassembled WGS sequence"/>
</dbReference>
<feature type="compositionally biased region" description="Polar residues" evidence="1">
    <location>
        <begin position="48"/>
        <end position="61"/>
    </location>
</feature>
<keyword evidence="3" id="KW-1185">Reference proteome</keyword>
<dbReference type="AlphaFoldDB" id="A0A6A5V9T1"/>
<feature type="compositionally biased region" description="Polar residues" evidence="1">
    <location>
        <begin position="70"/>
        <end position="81"/>
    </location>
</feature>
<feature type="region of interest" description="Disordered" evidence="1">
    <location>
        <begin position="48"/>
        <end position="125"/>
    </location>
</feature>
<sequence length="181" mass="19372">MTNTNALSPPSRQTRSRTGTTCVPTVKATRESCVRWRRPIAVEFEVESSATMTSARRTNATIRKPASKPASRSNKSKTASRNTREDSLSRRFPGLLPNLSGSPLSSSPPPTSAPAPAPTPTPTPVPPAIAAAAVVVPSSPPHASSPVPDPLYDMEIECTLRVNRTTKVKDMAITTQRDFLI</sequence>
<feature type="compositionally biased region" description="Pro residues" evidence="1">
    <location>
        <begin position="106"/>
        <end position="125"/>
    </location>
</feature>
<accession>A0A6A5V9T1</accession>
<dbReference type="EMBL" id="ML976683">
    <property type="protein sequence ID" value="KAF1973059.1"/>
    <property type="molecule type" value="Genomic_DNA"/>
</dbReference>